<dbReference type="SUPFAM" id="SSF103473">
    <property type="entry name" value="MFS general substrate transporter"/>
    <property type="match status" value="1"/>
</dbReference>
<evidence type="ECO:0000256" key="5">
    <source>
        <dbReference type="SAM" id="Phobius"/>
    </source>
</evidence>
<evidence type="ECO:0000256" key="1">
    <source>
        <dbReference type="ARBA" id="ARBA00004127"/>
    </source>
</evidence>
<dbReference type="GO" id="GO:0016020">
    <property type="term" value="C:membrane"/>
    <property type="evidence" value="ECO:0007669"/>
    <property type="project" value="InterPro"/>
</dbReference>
<dbReference type="InterPro" id="IPR000849">
    <property type="entry name" value="Sugar_P_transporter"/>
</dbReference>
<feature type="transmembrane region" description="Helical" evidence="5">
    <location>
        <begin position="87"/>
        <end position="106"/>
    </location>
</feature>
<dbReference type="RefSeq" id="WP_111539303.1">
    <property type="nucleotide sequence ID" value="NZ_QKZL01000067.1"/>
</dbReference>
<dbReference type="GO" id="GO:0035435">
    <property type="term" value="P:phosphate ion transmembrane transport"/>
    <property type="evidence" value="ECO:0007669"/>
    <property type="project" value="TreeGrafter"/>
</dbReference>
<sequence length="412" mass="43409">MTLSSSNDNATATTRPGAWIAFCVVSLFFLFEFVARIEPSLASNDIAAWFGLGRGGFGTLSSVFFWVYAPMQLIVGLVLDRYGPRRFVVPAILILTAGVALFALTSNPVVAAFGRFLTGLGASFGFVGGLYVVNHWFAPSRFAVLSGAVNAIGMLGTAIGAVALTGMIEQAGWRPVFFATASAGAALFVVALFTLRDPKDLAAETQPLLTPLRLVAREGRIWWIAILGALYYMPVNVFGGLWGEAELIADHGLTAVNAETAISMIFWGMALGSVAAGWLSDRIGHRKWIIVSNAAMAAAFYSVAIYSDSTSVLFISAMLFLGGLMGGAQMLTFAAAKEGHSKDISGTAIAFVNMVGIGGALIFQPLVGVIIDMSGGAFETALLTIPACLLLSAAMGLAMKEVRHDDHTDAQL</sequence>
<accession>A0A2W7MPA5</accession>
<feature type="transmembrane region" description="Helical" evidence="5">
    <location>
        <begin position="261"/>
        <end position="279"/>
    </location>
</feature>
<comment type="caution">
    <text evidence="7">The sequence shown here is derived from an EMBL/GenBank/DDBJ whole genome shotgun (WGS) entry which is preliminary data.</text>
</comment>
<gene>
    <name evidence="7" type="ORF">LX81_04394</name>
</gene>
<dbReference type="EMBL" id="QKZL01000067">
    <property type="protein sequence ID" value="PZX09668.1"/>
    <property type="molecule type" value="Genomic_DNA"/>
</dbReference>
<organism evidence="7 8">
    <name type="scientific">Palleronia aestuarii</name>
    <dbReference type="NCBI Taxonomy" id="568105"/>
    <lineage>
        <taxon>Bacteria</taxon>
        <taxon>Pseudomonadati</taxon>
        <taxon>Pseudomonadota</taxon>
        <taxon>Alphaproteobacteria</taxon>
        <taxon>Rhodobacterales</taxon>
        <taxon>Roseobacteraceae</taxon>
        <taxon>Palleronia</taxon>
    </lineage>
</organism>
<dbReference type="PROSITE" id="PS50850">
    <property type="entry name" value="MFS"/>
    <property type="match status" value="1"/>
</dbReference>
<feature type="transmembrane region" description="Helical" evidence="5">
    <location>
        <begin position="312"/>
        <end position="336"/>
    </location>
</feature>
<feature type="transmembrane region" description="Helical" evidence="5">
    <location>
        <begin position="57"/>
        <end position="80"/>
    </location>
</feature>
<keyword evidence="3 5" id="KW-1133">Transmembrane helix</keyword>
<evidence type="ECO:0000256" key="3">
    <source>
        <dbReference type="ARBA" id="ARBA00022989"/>
    </source>
</evidence>
<keyword evidence="4 5" id="KW-0472">Membrane</keyword>
<feature type="transmembrane region" description="Helical" evidence="5">
    <location>
        <begin position="176"/>
        <end position="195"/>
    </location>
</feature>
<dbReference type="InterPro" id="IPR036259">
    <property type="entry name" value="MFS_trans_sf"/>
</dbReference>
<dbReference type="OrthoDB" id="9794076at2"/>
<dbReference type="InterPro" id="IPR051337">
    <property type="entry name" value="OPA_Antiporter"/>
</dbReference>
<reference evidence="7 8" key="1">
    <citation type="submission" date="2018-06" db="EMBL/GenBank/DDBJ databases">
        <title>Genomic Encyclopedia of Archaeal and Bacterial Type Strains, Phase II (KMG-II): from individual species to whole genera.</title>
        <authorList>
            <person name="Goeker M."/>
        </authorList>
    </citation>
    <scope>NUCLEOTIDE SEQUENCE [LARGE SCALE GENOMIC DNA]</scope>
    <source>
        <strain evidence="7 8">DSM 22009</strain>
    </source>
</reference>
<feature type="transmembrane region" description="Helical" evidence="5">
    <location>
        <begin position="348"/>
        <end position="371"/>
    </location>
</feature>
<protein>
    <submittedName>
        <fullName evidence="7">Sugar phosphate permease</fullName>
    </submittedName>
</protein>
<evidence type="ECO:0000313" key="8">
    <source>
        <dbReference type="Proteomes" id="UP000248916"/>
    </source>
</evidence>
<dbReference type="PANTHER" id="PTHR43826:SF3">
    <property type="entry name" value="GLUCOSE-6-PHOSPHATE EXCHANGER SLC37A4"/>
    <property type="match status" value="1"/>
</dbReference>
<feature type="transmembrane region" description="Helical" evidence="5">
    <location>
        <begin position="18"/>
        <end position="37"/>
    </location>
</feature>
<feature type="transmembrane region" description="Helical" evidence="5">
    <location>
        <begin position="142"/>
        <end position="164"/>
    </location>
</feature>
<dbReference type="PRINTS" id="PR01035">
    <property type="entry name" value="TCRTETA"/>
</dbReference>
<dbReference type="InterPro" id="IPR011701">
    <property type="entry name" value="MFS"/>
</dbReference>
<feature type="domain" description="Major facilitator superfamily (MFS) profile" evidence="6">
    <location>
        <begin position="20"/>
        <end position="404"/>
    </location>
</feature>
<dbReference type="Pfam" id="PF07690">
    <property type="entry name" value="MFS_1"/>
    <property type="match status" value="1"/>
</dbReference>
<keyword evidence="2 5" id="KW-0812">Transmembrane</keyword>
<evidence type="ECO:0000256" key="2">
    <source>
        <dbReference type="ARBA" id="ARBA00022692"/>
    </source>
</evidence>
<feature type="transmembrane region" description="Helical" evidence="5">
    <location>
        <begin position="377"/>
        <end position="398"/>
    </location>
</feature>
<dbReference type="PANTHER" id="PTHR43826">
    <property type="entry name" value="GLUCOSE-6-PHOSPHATE EXCHANGER SLC37A4"/>
    <property type="match status" value="1"/>
</dbReference>
<dbReference type="AlphaFoldDB" id="A0A2W7MPA5"/>
<dbReference type="Proteomes" id="UP000248916">
    <property type="component" value="Unassembled WGS sequence"/>
</dbReference>
<name>A0A2W7MPA5_9RHOB</name>
<comment type="subcellular location">
    <subcellularLocation>
        <location evidence="1">Endomembrane system</location>
        <topology evidence="1">Multi-pass membrane protein</topology>
    </subcellularLocation>
</comment>
<dbReference type="Gene3D" id="1.20.1250.20">
    <property type="entry name" value="MFS general substrate transporter like domains"/>
    <property type="match status" value="2"/>
</dbReference>
<proteinExistence type="predicted"/>
<dbReference type="InterPro" id="IPR020846">
    <property type="entry name" value="MFS_dom"/>
</dbReference>
<evidence type="ECO:0000313" key="7">
    <source>
        <dbReference type="EMBL" id="PZX09668.1"/>
    </source>
</evidence>
<dbReference type="InterPro" id="IPR001958">
    <property type="entry name" value="Tet-R_TetA/multi-R_MdtG-like"/>
</dbReference>
<keyword evidence="8" id="KW-1185">Reference proteome</keyword>
<dbReference type="PIRSF" id="PIRSF002808">
    <property type="entry name" value="Hexose_phosphate_transp"/>
    <property type="match status" value="1"/>
</dbReference>
<feature type="transmembrane region" description="Helical" evidence="5">
    <location>
        <begin position="112"/>
        <end position="133"/>
    </location>
</feature>
<dbReference type="GO" id="GO:0012505">
    <property type="term" value="C:endomembrane system"/>
    <property type="evidence" value="ECO:0007669"/>
    <property type="project" value="UniProtKB-SubCell"/>
</dbReference>
<feature type="transmembrane region" description="Helical" evidence="5">
    <location>
        <begin position="221"/>
        <end position="241"/>
    </location>
</feature>
<feature type="transmembrane region" description="Helical" evidence="5">
    <location>
        <begin position="288"/>
        <end position="306"/>
    </location>
</feature>
<dbReference type="GO" id="GO:0061513">
    <property type="term" value="F:glucose 6-phosphate:phosphate antiporter activity"/>
    <property type="evidence" value="ECO:0007669"/>
    <property type="project" value="TreeGrafter"/>
</dbReference>
<evidence type="ECO:0000259" key="6">
    <source>
        <dbReference type="PROSITE" id="PS50850"/>
    </source>
</evidence>
<evidence type="ECO:0000256" key="4">
    <source>
        <dbReference type="ARBA" id="ARBA00023136"/>
    </source>
</evidence>